<reference evidence="3 4" key="1">
    <citation type="submission" date="2023-10" db="EMBL/GenBank/DDBJ databases">
        <title>Bacteria for the degradation of biodegradable plastic PBAT(Polybutylene adipate terephthalate).</title>
        <authorList>
            <person name="Weon H.-Y."/>
            <person name="Yeon J."/>
        </authorList>
    </citation>
    <scope>NUCLEOTIDE SEQUENCE [LARGE SCALE GENOMIC DNA]</scope>
    <source>
        <strain evidence="3 4">SBD 7-3</strain>
    </source>
</reference>
<feature type="chain" id="PRO_5045662974" evidence="2">
    <location>
        <begin position="27"/>
        <end position="102"/>
    </location>
</feature>
<protein>
    <submittedName>
        <fullName evidence="3">Uncharacterized protein</fullName>
    </submittedName>
</protein>
<gene>
    <name evidence="3" type="ORF">RXV79_18145</name>
</gene>
<keyword evidence="2" id="KW-0732">Signal</keyword>
<feature type="compositionally biased region" description="Polar residues" evidence="1">
    <location>
        <begin position="47"/>
        <end position="56"/>
    </location>
</feature>
<organism evidence="3 4">
    <name type="scientific">Piscinibacter gummiphilus</name>
    <dbReference type="NCBI Taxonomy" id="946333"/>
    <lineage>
        <taxon>Bacteria</taxon>
        <taxon>Pseudomonadati</taxon>
        <taxon>Pseudomonadota</taxon>
        <taxon>Betaproteobacteria</taxon>
        <taxon>Burkholderiales</taxon>
        <taxon>Sphaerotilaceae</taxon>
        <taxon>Piscinibacter</taxon>
    </lineage>
</organism>
<evidence type="ECO:0000256" key="1">
    <source>
        <dbReference type="SAM" id="MobiDB-lite"/>
    </source>
</evidence>
<feature type="compositionally biased region" description="Low complexity" evidence="1">
    <location>
        <begin position="34"/>
        <end position="46"/>
    </location>
</feature>
<name>A0ABZ0CPM5_9BURK</name>
<accession>A0ABZ0CPM5</accession>
<sequence length="102" mass="9834">MSKTIRGGLHAALALCLGLCVSIAHAADDKPKVSSGSKAGAKSASSPQAGTQQAKSTAGEKAGTAAPSSADTDKGGNIAGAKKPSPPKVPQDAAAKKAAVQQ</sequence>
<feature type="region of interest" description="Disordered" evidence="1">
    <location>
        <begin position="29"/>
        <end position="102"/>
    </location>
</feature>
<feature type="signal peptide" evidence="2">
    <location>
        <begin position="1"/>
        <end position="26"/>
    </location>
</feature>
<dbReference type="EMBL" id="CP136336">
    <property type="protein sequence ID" value="WOB06834.1"/>
    <property type="molecule type" value="Genomic_DNA"/>
</dbReference>
<proteinExistence type="predicted"/>
<evidence type="ECO:0000313" key="3">
    <source>
        <dbReference type="EMBL" id="WOB06834.1"/>
    </source>
</evidence>
<keyword evidence="4" id="KW-1185">Reference proteome</keyword>
<evidence type="ECO:0000313" key="4">
    <source>
        <dbReference type="Proteomes" id="UP001303946"/>
    </source>
</evidence>
<feature type="compositionally biased region" description="Low complexity" evidence="1">
    <location>
        <begin position="90"/>
        <end position="102"/>
    </location>
</feature>
<dbReference type="RefSeq" id="WP_316699480.1">
    <property type="nucleotide sequence ID" value="NZ_CP136336.1"/>
</dbReference>
<evidence type="ECO:0000256" key="2">
    <source>
        <dbReference type="SAM" id="SignalP"/>
    </source>
</evidence>
<dbReference type="Proteomes" id="UP001303946">
    <property type="component" value="Chromosome"/>
</dbReference>